<dbReference type="Gene3D" id="3.40.50.1220">
    <property type="entry name" value="TPP-binding domain"/>
    <property type="match status" value="1"/>
</dbReference>
<keyword evidence="10" id="KW-0456">Lyase</keyword>
<keyword evidence="6 11" id="KW-0479">Metal-binding</keyword>
<dbReference type="PANTHER" id="PTHR43452">
    <property type="entry name" value="PYRUVATE DECARBOXYLASE"/>
    <property type="match status" value="1"/>
</dbReference>
<dbReference type="InterPro" id="IPR047213">
    <property type="entry name" value="TPP_PYR_PDC_IPDC-like"/>
</dbReference>
<dbReference type="CDD" id="cd07038">
    <property type="entry name" value="TPP_PYR_PDC_IPDC_like"/>
    <property type="match status" value="1"/>
</dbReference>
<feature type="domain" description="Thiamine pyrophosphate enzyme TPP-binding" evidence="15">
    <location>
        <begin position="391"/>
        <end position="535"/>
    </location>
</feature>
<dbReference type="PIRSF" id="PIRSF036565">
    <property type="entry name" value="Pyruvt_ip_decrb"/>
    <property type="match status" value="1"/>
</dbReference>
<dbReference type="SUPFAM" id="SSF52467">
    <property type="entry name" value="DHS-like NAD/FAD-binding domain"/>
    <property type="match status" value="1"/>
</dbReference>
<dbReference type="GO" id="GO:0000949">
    <property type="term" value="P:aromatic amino acid family catabolic process to alcohol via Ehrlich pathway"/>
    <property type="evidence" value="ECO:0007669"/>
    <property type="project" value="TreeGrafter"/>
</dbReference>
<comment type="cofactor">
    <cofactor evidence="11">
        <name>Mg(2+)</name>
        <dbReference type="ChEBI" id="CHEBI:18420"/>
    </cofactor>
    <text evidence="11">Binds 1 Mg(2+) per subunit.</text>
</comment>
<evidence type="ECO:0000313" key="18">
    <source>
        <dbReference type="Proteomes" id="UP000219612"/>
    </source>
</evidence>
<dbReference type="GO" id="GO:0000287">
    <property type="term" value="F:magnesium ion binding"/>
    <property type="evidence" value="ECO:0007669"/>
    <property type="project" value="InterPro"/>
</dbReference>
<feature type="domain" description="Thiamine pyrophosphate enzyme N-terminal TPP-binding" evidence="16">
    <location>
        <begin position="9"/>
        <end position="115"/>
    </location>
</feature>
<name>A0A285IQ34_9ACTN</name>
<evidence type="ECO:0000256" key="6">
    <source>
        <dbReference type="ARBA" id="ARBA00022723"/>
    </source>
</evidence>
<evidence type="ECO:0000256" key="8">
    <source>
        <dbReference type="ARBA" id="ARBA00022842"/>
    </source>
</evidence>
<dbReference type="AlphaFoldDB" id="A0A285IQ34"/>
<comment type="cofactor">
    <cofactor evidence="2">
        <name>thiamine diphosphate</name>
        <dbReference type="ChEBI" id="CHEBI:58937"/>
    </cofactor>
</comment>
<evidence type="ECO:0000256" key="9">
    <source>
        <dbReference type="ARBA" id="ARBA00023052"/>
    </source>
</evidence>
<evidence type="ECO:0000256" key="11">
    <source>
        <dbReference type="PIRSR" id="PIRSR036565-2"/>
    </source>
</evidence>
<evidence type="ECO:0000259" key="14">
    <source>
        <dbReference type="Pfam" id="PF00205"/>
    </source>
</evidence>
<keyword evidence="8 11" id="KW-0460">Magnesium</keyword>
<dbReference type="GO" id="GO:0030976">
    <property type="term" value="F:thiamine pyrophosphate binding"/>
    <property type="evidence" value="ECO:0007669"/>
    <property type="project" value="InterPro"/>
</dbReference>
<dbReference type="RefSeq" id="WP_179855309.1">
    <property type="nucleotide sequence ID" value="NZ_OBDY01000010.1"/>
</dbReference>
<evidence type="ECO:0000256" key="13">
    <source>
        <dbReference type="SAM" id="MobiDB-lite"/>
    </source>
</evidence>
<evidence type="ECO:0000256" key="1">
    <source>
        <dbReference type="ARBA" id="ARBA00001920"/>
    </source>
</evidence>
<dbReference type="Pfam" id="PF00205">
    <property type="entry name" value="TPP_enzyme_M"/>
    <property type="match status" value="1"/>
</dbReference>
<reference evidence="17 18" key="1">
    <citation type="submission" date="2017-09" db="EMBL/GenBank/DDBJ databases">
        <authorList>
            <person name="Ehlers B."/>
            <person name="Leendertz F.H."/>
        </authorList>
    </citation>
    <scope>NUCLEOTIDE SEQUENCE [LARGE SCALE GENOMIC DNA]</scope>
    <source>
        <strain evidence="17 18">CGMCC 4.6857</strain>
    </source>
</reference>
<evidence type="ECO:0000256" key="5">
    <source>
        <dbReference type="ARBA" id="ARBA00020054"/>
    </source>
</evidence>
<dbReference type="PROSITE" id="PS00187">
    <property type="entry name" value="TPP_ENZYMES"/>
    <property type="match status" value="1"/>
</dbReference>
<evidence type="ECO:0000256" key="10">
    <source>
        <dbReference type="ARBA" id="ARBA00023239"/>
    </source>
</evidence>
<accession>A0A285IQ34</accession>
<dbReference type="InterPro" id="IPR011766">
    <property type="entry name" value="TPP_enzyme_TPP-bd"/>
</dbReference>
<dbReference type="GO" id="GO:0004737">
    <property type="term" value="F:pyruvate decarboxylase activity"/>
    <property type="evidence" value="ECO:0007669"/>
    <property type="project" value="TreeGrafter"/>
</dbReference>
<evidence type="ECO:0000256" key="7">
    <source>
        <dbReference type="ARBA" id="ARBA00022793"/>
    </source>
</evidence>
<keyword evidence="18" id="KW-1185">Reference proteome</keyword>
<dbReference type="FunFam" id="3.40.50.970:FF:000019">
    <property type="entry name" value="Pyruvate decarboxylase isozyme"/>
    <property type="match status" value="1"/>
</dbReference>
<evidence type="ECO:0000259" key="16">
    <source>
        <dbReference type="Pfam" id="PF02776"/>
    </source>
</evidence>
<dbReference type="Gene3D" id="3.40.50.970">
    <property type="match status" value="2"/>
</dbReference>
<dbReference type="InterPro" id="IPR000399">
    <property type="entry name" value="TPP-bd_CS"/>
</dbReference>
<dbReference type="FunFam" id="3.40.50.970:FF:000024">
    <property type="entry name" value="Pyruvate decarboxylase isozyme"/>
    <property type="match status" value="1"/>
</dbReference>
<dbReference type="InterPro" id="IPR012000">
    <property type="entry name" value="Thiamin_PyroP_enz_cen_dom"/>
</dbReference>
<dbReference type="Proteomes" id="UP000219612">
    <property type="component" value="Unassembled WGS sequence"/>
</dbReference>
<dbReference type="InterPro" id="IPR012001">
    <property type="entry name" value="Thiamin_PyroP_enz_TPP-bd_dom"/>
</dbReference>
<feature type="region of interest" description="Disordered" evidence="13">
    <location>
        <begin position="343"/>
        <end position="367"/>
    </location>
</feature>
<evidence type="ECO:0000256" key="2">
    <source>
        <dbReference type="ARBA" id="ARBA00001964"/>
    </source>
</evidence>
<keyword evidence="17" id="KW-0670">Pyruvate</keyword>
<feature type="binding site" evidence="11">
    <location>
        <position position="442"/>
    </location>
    <ligand>
        <name>Mg(2+)</name>
        <dbReference type="ChEBI" id="CHEBI:18420"/>
    </ligand>
</feature>
<sequence>MIDYASTVTVAAYLGERLRQAGVSHLFGVPGDFNLNLLDGLAEVPGLRWTGSPNELGAGYAADAYARTRGLAALITTYGVGELSAINAVAGSAAEDAPVLHIVGSPRTGTVAAGALVHHTLADGDFGHFHRAYAEISVTTEVLTADRAGEQIDAVIVAARRERKPAYLSVPQDLALHHIPAAPLREPLKITSDPIAVRGFSAAVRELLTRAERPVLVVGQLAARYRLGERIAGLGLPMVTQLAAKGVIDEGTPGYLGDYAGTMLDPVPAAAVDAADVVLHLGSVQTAELTGFFSARPIDDRTVWTSATVSGVGEQRFEDVLFPDAVEAVAAALGASPAATVGASPAATVGASPTASAPHSGPDDDELTQAGLWRALQEWLPEHTALIADTGTAYWGALSLRLPAGTTFVGQPIWNSIGWALPAVLGQGLAEPDRRPVLMIGDGAAQMTIQELGTIAAAGLRPVILLLNNRGYTIERALQSPQAVYNDVTPWNWRALVAGLTGPETDYHHAATPTELDKALRGAGDHPDRLAFIEVQLDAYDTPPLLRRLAERATAAAKGAS</sequence>
<feature type="binding site" evidence="11">
    <location>
        <position position="469"/>
    </location>
    <ligand>
        <name>Mg(2+)</name>
        <dbReference type="ChEBI" id="CHEBI:18420"/>
    </ligand>
</feature>
<dbReference type="Pfam" id="PF02776">
    <property type="entry name" value="TPP_enzyme_N"/>
    <property type="match status" value="1"/>
</dbReference>
<evidence type="ECO:0000256" key="12">
    <source>
        <dbReference type="RuleBase" id="RU362132"/>
    </source>
</evidence>
<feature type="binding site" evidence="11">
    <location>
        <position position="471"/>
    </location>
    <ligand>
        <name>Mg(2+)</name>
        <dbReference type="ChEBI" id="CHEBI:18420"/>
    </ligand>
</feature>
<keyword evidence="7" id="KW-0210">Decarboxylase</keyword>
<evidence type="ECO:0000259" key="15">
    <source>
        <dbReference type="Pfam" id="PF02775"/>
    </source>
</evidence>
<keyword evidence="9 12" id="KW-0786">Thiamine pyrophosphate</keyword>
<dbReference type="InterPro" id="IPR012110">
    <property type="entry name" value="PDC/IPDC-like"/>
</dbReference>
<dbReference type="GO" id="GO:0005829">
    <property type="term" value="C:cytosol"/>
    <property type="evidence" value="ECO:0007669"/>
    <property type="project" value="TreeGrafter"/>
</dbReference>
<dbReference type="PANTHER" id="PTHR43452:SF30">
    <property type="entry name" value="PYRUVATE DECARBOXYLASE ISOZYME 1-RELATED"/>
    <property type="match status" value="1"/>
</dbReference>
<comment type="function">
    <text evidence="3">Decarboxylates branched-chain and aromatic alpha-keto acids to aldehydes.</text>
</comment>
<evidence type="ECO:0000256" key="3">
    <source>
        <dbReference type="ARBA" id="ARBA00002938"/>
    </source>
</evidence>
<comment type="similarity">
    <text evidence="4 12">Belongs to the TPP enzyme family.</text>
</comment>
<dbReference type="EMBL" id="OBDY01000010">
    <property type="protein sequence ID" value="SNY50108.1"/>
    <property type="molecule type" value="Genomic_DNA"/>
</dbReference>
<dbReference type="InterPro" id="IPR029035">
    <property type="entry name" value="DHS-like_NAD/FAD-binding_dom"/>
</dbReference>
<proteinExistence type="inferred from homology"/>
<dbReference type="SUPFAM" id="SSF52518">
    <property type="entry name" value="Thiamin diphosphate-binding fold (THDP-binding)"/>
    <property type="match status" value="2"/>
</dbReference>
<organism evidence="17 18">
    <name type="scientific">Paractinoplanes atraurantiacus</name>
    <dbReference type="NCBI Taxonomy" id="1036182"/>
    <lineage>
        <taxon>Bacteria</taxon>
        <taxon>Bacillati</taxon>
        <taxon>Actinomycetota</taxon>
        <taxon>Actinomycetes</taxon>
        <taxon>Micromonosporales</taxon>
        <taxon>Micromonosporaceae</taxon>
        <taxon>Paractinoplanes</taxon>
    </lineage>
</organism>
<gene>
    <name evidence="17" type="ORF">SAMN05421748_110223</name>
</gene>
<dbReference type="CDD" id="cd02005">
    <property type="entry name" value="TPP_PDC_IPDC"/>
    <property type="match status" value="1"/>
</dbReference>
<comment type="cofactor">
    <cofactor evidence="1">
        <name>a metal cation</name>
        <dbReference type="ChEBI" id="CHEBI:25213"/>
    </cofactor>
</comment>
<evidence type="ECO:0000313" key="17">
    <source>
        <dbReference type="EMBL" id="SNY50108.1"/>
    </source>
</evidence>
<dbReference type="Pfam" id="PF02775">
    <property type="entry name" value="TPP_enzyme_C"/>
    <property type="match status" value="1"/>
</dbReference>
<dbReference type="InterPro" id="IPR047214">
    <property type="entry name" value="TPP_PDC_IPDC"/>
</dbReference>
<evidence type="ECO:0000256" key="4">
    <source>
        <dbReference type="ARBA" id="ARBA00007812"/>
    </source>
</evidence>
<feature type="domain" description="Thiamine pyrophosphate enzyme central" evidence="14">
    <location>
        <begin position="203"/>
        <end position="285"/>
    </location>
</feature>
<dbReference type="InterPro" id="IPR029061">
    <property type="entry name" value="THDP-binding"/>
</dbReference>
<protein>
    <recommendedName>
        <fullName evidence="5">Alpha-keto-acid decarboxylase</fullName>
    </recommendedName>
</protein>